<dbReference type="EMBL" id="RKLR01000016">
    <property type="protein sequence ID" value="MBX0325588.1"/>
    <property type="molecule type" value="Genomic_DNA"/>
</dbReference>
<evidence type="ECO:0000313" key="1">
    <source>
        <dbReference type="EMBL" id="MBX0325588.1"/>
    </source>
</evidence>
<comment type="caution">
    <text evidence="1">The sequence shown here is derived from an EMBL/GenBank/DDBJ whole genome shotgun (WGS) entry which is preliminary data.</text>
</comment>
<dbReference type="AlphaFoldDB" id="A0AAW4PZ94"/>
<keyword evidence="2" id="KW-1185">Reference proteome</keyword>
<organism evidence="1 2">
    <name type="scientific">Haloarcula rubra</name>
    <dbReference type="NCBI Taxonomy" id="2487747"/>
    <lineage>
        <taxon>Archaea</taxon>
        <taxon>Methanobacteriati</taxon>
        <taxon>Methanobacteriota</taxon>
        <taxon>Stenosarchaea group</taxon>
        <taxon>Halobacteria</taxon>
        <taxon>Halobacteriales</taxon>
        <taxon>Haloarculaceae</taxon>
        <taxon>Haloarcula</taxon>
    </lineage>
</organism>
<reference evidence="1 2" key="1">
    <citation type="submission" date="2021-06" db="EMBL/GenBank/DDBJ databases">
        <title>Halomicroarcula sp. a new haloarchaeum isolated from saline soil.</title>
        <authorList>
            <person name="Duran-Viseras A."/>
            <person name="Sanchez-Porro C."/>
            <person name="Ventosa A."/>
        </authorList>
    </citation>
    <scope>NUCLEOTIDE SEQUENCE [LARGE SCALE GENOMIC DNA]</scope>
    <source>
        <strain evidence="1 2">F13</strain>
    </source>
</reference>
<gene>
    <name evidence="1" type="ORF">EGH21_21420</name>
</gene>
<dbReference type="RefSeq" id="WP_220620452.1">
    <property type="nucleotide sequence ID" value="NZ_RKLR01000016.1"/>
</dbReference>
<evidence type="ECO:0008006" key="3">
    <source>
        <dbReference type="Google" id="ProtNLM"/>
    </source>
</evidence>
<accession>A0AAW4PZ94</accession>
<proteinExistence type="predicted"/>
<dbReference type="Proteomes" id="UP001430377">
    <property type="component" value="Unassembled WGS sequence"/>
</dbReference>
<sequence length="224" mass="24987">MSENTSSRTDVACTDQRGGFEFIETVEDHEIEVDYSWRYVDRIQLAEGQTKRIDDPDGYFGGDEEYSCTCGAEFDSEADAKDHLHAMAARGPPVETASRPRPIEWQDQTETICGGQVEVVLSAGRSVGRVLDGAEYLVATSRATYTPPANYTFDDWGPLESGRLMLPNGRPQYSPTLLSRVLETLSPSYSYHPERFTIFYRGADALYVEGLKQGIMIAERSTTD</sequence>
<protein>
    <recommendedName>
        <fullName evidence="3">C2H2-type domain-containing protein</fullName>
    </recommendedName>
</protein>
<name>A0AAW4PZ94_9EURY</name>
<evidence type="ECO:0000313" key="2">
    <source>
        <dbReference type="Proteomes" id="UP001430377"/>
    </source>
</evidence>